<evidence type="ECO:0000256" key="6">
    <source>
        <dbReference type="ARBA" id="ARBA00022792"/>
    </source>
</evidence>
<evidence type="ECO:0000313" key="13">
    <source>
        <dbReference type="Proteomes" id="UP000013776"/>
    </source>
</evidence>
<evidence type="ECO:0000256" key="8">
    <source>
        <dbReference type="ARBA" id="ARBA00022989"/>
    </source>
</evidence>
<evidence type="ECO:0000256" key="4">
    <source>
        <dbReference type="ARBA" id="ARBA00022448"/>
    </source>
</evidence>
<dbReference type="eggNOG" id="ENOG502QPMQ">
    <property type="taxonomic scope" value="Eukaryota"/>
</dbReference>
<dbReference type="GO" id="GO:0015031">
    <property type="term" value="P:protein transport"/>
    <property type="evidence" value="ECO:0007669"/>
    <property type="project" value="UniProtKB-KW"/>
</dbReference>
<dbReference type="InterPro" id="IPR021056">
    <property type="entry name" value="Mt_import_IM_translocase_Tim54"/>
</dbReference>
<evidence type="ECO:0000256" key="10">
    <source>
        <dbReference type="ARBA" id="ARBA00023128"/>
    </source>
</evidence>
<evidence type="ECO:0000256" key="7">
    <source>
        <dbReference type="ARBA" id="ARBA00022927"/>
    </source>
</evidence>
<keyword evidence="13" id="KW-1185">Reference proteome</keyword>
<evidence type="ECO:0000256" key="5">
    <source>
        <dbReference type="ARBA" id="ARBA00022692"/>
    </source>
</evidence>
<evidence type="ECO:0000256" key="2">
    <source>
        <dbReference type="ARBA" id="ARBA00006355"/>
    </source>
</evidence>
<keyword evidence="5" id="KW-0812">Transmembrane</keyword>
<dbReference type="STRING" id="1097556.R4X9P8"/>
<dbReference type="Proteomes" id="UP000013776">
    <property type="component" value="Unassembled WGS sequence"/>
</dbReference>
<gene>
    <name evidence="12" type="ORF">TAPDE_002506</name>
</gene>
<dbReference type="VEuPathDB" id="FungiDB:TAPDE_002506"/>
<comment type="caution">
    <text evidence="12">The sequence shown here is derived from an EMBL/GenBank/DDBJ whole genome shotgun (WGS) entry which is preliminary data.</text>
</comment>
<evidence type="ECO:0000313" key="12">
    <source>
        <dbReference type="EMBL" id="CCG82491.1"/>
    </source>
</evidence>
<accession>R4X9P8</accession>
<keyword evidence="4" id="KW-0813">Transport</keyword>
<comment type="subcellular location">
    <subcellularLocation>
        <location evidence="1">Mitochondrion inner membrane</location>
        <topology evidence="1">Single-pass membrane protein</topology>
    </subcellularLocation>
</comment>
<proteinExistence type="inferred from homology"/>
<dbReference type="EMBL" id="CAHR02000087">
    <property type="protein sequence ID" value="CCG82491.1"/>
    <property type="molecule type" value="Genomic_DNA"/>
</dbReference>
<evidence type="ECO:0000256" key="11">
    <source>
        <dbReference type="ARBA" id="ARBA00023136"/>
    </source>
</evidence>
<dbReference type="AlphaFoldDB" id="R4X9P8"/>
<evidence type="ECO:0000256" key="3">
    <source>
        <dbReference type="ARBA" id="ARBA00020796"/>
    </source>
</evidence>
<keyword evidence="9" id="KW-0811">Translocation</keyword>
<comment type="similarity">
    <text evidence="2">Belongs to the TIM54 family.</text>
</comment>
<reference evidence="12 13" key="1">
    <citation type="journal article" date="2013" name="MBio">
        <title>Genome sequencing of the plant pathogen Taphrina deformans, the causal agent of peach leaf curl.</title>
        <authorList>
            <person name="Cisse O.H."/>
            <person name="Almeida J.M.G.C.F."/>
            <person name="Fonseca A."/>
            <person name="Kumar A.A."/>
            <person name="Salojaervi J."/>
            <person name="Overmyer K."/>
            <person name="Hauser P.M."/>
            <person name="Pagni M."/>
        </authorList>
    </citation>
    <scope>NUCLEOTIDE SEQUENCE [LARGE SCALE GENOMIC DNA]</scope>
    <source>
        <strain evidence="13">PYCC 5710 / ATCC 11124 / CBS 356.35 / IMI 108563 / JCM 9778 / NBRC 8474</strain>
    </source>
</reference>
<evidence type="ECO:0000256" key="1">
    <source>
        <dbReference type="ARBA" id="ARBA00004434"/>
    </source>
</evidence>
<sequence>MLLRSYFEIIEGRMQGDIRHKVAQAIRDKKVGKDSLTELQRATKERLVYDAQAGDIVLGRHTYKEYIRGFHEGYLGPTSEPEAITSIMNPHMPGDPITEAPLVDESLVNTDPSPPEPPVEKTDEEIKAEIDAIKAKIPSSPPSYILPDEYAAAQLNTNPPTTSFTYVPMQHLLGFLNTPWRIYRFLNRRSLAEDMCRATTAAVLASHTRTFDETRDLEYGIDEQMDWPKKNRQKEDGVWVESITTDRRVVEALQVYQYEEPVTAGEQQASGEASTA</sequence>
<keyword evidence="10" id="KW-0496">Mitochondrion</keyword>
<evidence type="ECO:0000256" key="9">
    <source>
        <dbReference type="ARBA" id="ARBA00023010"/>
    </source>
</evidence>
<dbReference type="Pfam" id="PF11711">
    <property type="entry name" value="Tim54"/>
    <property type="match status" value="1"/>
</dbReference>
<keyword evidence="6" id="KW-0999">Mitochondrion inner membrane</keyword>
<dbReference type="OrthoDB" id="5598305at2759"/>
<organism evidence="12 13">
    <name type="scientific">Taphrina deformans (strain PYCC 5710 / ATCC 11124 / CBS 356.35 / IMI 108563 / JCM 9778 / NBRC 8474)</name>
    <name type="common">Peach leaf curl fungus</name>
    <name type="synonym">Lalaria deformans</name>
    <dbReference type="NCBI Taxonomy" id="1097556"/>
    <lineage>
        <taxon>Eukaryota</taxon>
        <taxon>Fungi</taxon>
        <taxon>Dikarya</taxon>
        <taxon>Ascomycota</taxon>
        <taxon>Taphrinomycotina</taxon>
        <taxon>Taphrinomycetes</taxon>
        <taxon>Taphrinales</taxon>
        <taxon>Taphrinaceae</taxon>
        <taxon>Taphrina</taxon>
    </lineage>
</organism>
<keyword evidence="11" id="KW-0472">Membrane</keyword>
<keyword evidence="8" id="KW-1133">Transmembrane helix</keyword>
<keyword evidence="7" id="KW-0653">Protein transport</keyword>
<name>R4X9P8_TAPDE</name>
<dbReference type="GO" id="GO:0005743">
    <property type="term" value="C:mitochondrial inner membrane"/>
    <property type="evidence" value="ECO:0007669"/>
    <property type="project" value="UniProtKB-SubCell"/>
</dbReference>
<protein>
    <recommendedName>
        <fullName evidence="3">Mitochondrial import inner membrane translocase subunit TIM54</fullName>
    </recommendedName>
</protein>